<comment type="pathway">
    <text evidence="11">Porphyrin-containing compound metabolism; heme A biosynthesis; heme A from heme O: step 1/1.</text>
</comment>
<comment type="subcellular location">
    <subcellularLocation>
        <location evidence="11">Cell membrane</location>
        <topology evidence="11">Multi-pass membrane protein</topology>
    </subcellularLocation>
    <subcellularLocation>
        <location evidence="1">Membrane</location>
        <topology evidence="1">Multi-pass membrane protein</topology>
    </subcellularLocation>
</comment>
<feature type="transmembrane region" description="Helical" evidence="11">
    <location>
        <begin position="228"/>
        <end position="246"/>
    </location>
</feature>
<proteinExistence type="inferred from homology"/>
<evidence type="ECO:0000256" key="5">
    <source>
        <dbReference type="ARBA" id="ARBA00022989"/>
    </source>
</evidence>
<comment type="similarity">
    <text evidence="11">Belongs to the COX15/CtaA family. Type 1 subfamily.</text>
</comment>
<dbReference type="InterPro" id="IPR023755">
    <property type="entry name" value="HemeA_Synthase_type1"/>
</dbReference>
<keyword evidence="6 11" id="KW-0560">Oxidoreductase</keyword>
<accession>A0ABT9VGL6</accession>
<keyword evidence="2 11" id="KW-1003">Cell membrane</keyword>
<comment type="caution">
    <text evidence="12">The sequence shown here is derived from an EMBL/GenBank/DDBJ whole genome shotgun (WGS) entry which is preliminary data.</text>
</comment>
<dbReference type="PANTHER" id="PTHR35457:SF1">
    <property type="entry name" value="HEME A SYNTHASE"/>
    <property type="match status" value="1"/>
</dbReference>
<evidence type="ECO:0000256" key="2">
    <source>
        <dbReference type="ARBA" id="ARBA00022475"/>
    </source>
</evidence>
<gene>
    <name evidence="11" type="primary">ctaA</name>
    <name evidence="12" type="ORF">J2S77_002109</name>
</gene>
<evidence type="ECO:0000256" key="1">
    <source>
        <dbReference type="ARBA" id="ARBA00004141"/>
    </source>
</evidence>
<feature type="binding site" description="axial binding residue" evidence="11">
    <location>
        <position position="226"/>
    </location>
    <ligand>
        <name>heme</name>
        <dbReference type="ChEBI" id="CHEBI:30413"/>
    </ligand>
    <ligandPart>
        <name>Fe</name>
        <dbReference type="ChEBI" id="CHEBI:18248"/>
    </ligandPart>
</feature>
<dbReference type="HAMAP" id="MF_01664">
    <property type="entry name" value="HemeA_synth_type1"/>
    <property type="match status" value="1"/>
</dbReference>
<keyword evidence="5 11" id="KW-1133">Transmembrane helix</keyword>
<dbReference type="Pfam" id="PF02628">
    <property type="entry name" value="COX15-CtaA"/>
    <property type="match status" value="1"/>
</dbReference>
<feature type="transmembrane region" description="Helical" evidence="11">
    <location>
        <begin position="73"/>
        <end position="90"/>
    </location>
</feature>
<evidence type="ECO:0000313" key="13">
    <source>
        <dbReference type="Proteomes" id="UP001224359"/>
    </source>
</evidence>
<feature type="transmembrane region" description="Helical" evidence="11">
    <location>
        <begin position="129"/>
        <end position="152"/>
    </location>
</feature>
<feature type="transmembrane region" description="Helical" evidence="11">
    <location>
        <begin position="286"/>
        <end position="306"/>
    </location>
</feature>
<comment type="function">
    <text evidence="11">Catalyzes the conversion of heme O to heme A by two successive hydroxylations of the methyl group at C8. The first hydroxylation forms heme I, the second hydroxylation results in an unstable dihydroxymethyl group, which spontaneously dehydrates, resulting in the formyl group of heme A.</text>
</comment>
<comment type="catalytic activity">
    <reaction evidence="11">
        <text>Fe(II)-heme o + 2 A + H2O = Fe(II)-heme a + 2 AH2</text>
        <dbReference type="Rhea" id="RHEA:63388"/>
        <dbReference type="ChEBI" id="CHEBI:13193"/>
        <dbReference type="ChEBI" id="CHEBI:15377"/>
        <dbReference type="ChEBI" id="CHEBI:17499"/>
        <dbReference type="ChEBI" id="CHEBI:60530"/>
        <dbReference type="ChEBI" id="CHEBI:61715"/>
        <dbReference type="EC" id="1.17.99.9"/>
    </reaction>
</comment>
<organism evidence="12 13">
    <name type="scientific">Alkalibacillus salilacus</name>
    <dbReference type="NCBI Taxonomy" id="284582"/>
    <lineage>
        <taxon>Bacteria</taxon>
        <taxon>Bacillati</taxon>
        <taxon>Bacillota</taxon>
        <taxon>Bacilli</taxon>
        <taxon>Bacillales</taxon>
        <taxon>Bacillaceae</taxon>
        <taxon>Alkalibacillus</taxon>
    </lineage>
</organism>
<comment type="subunit">
    <text evidence="11">Interacts with CtaB.</text>
</comment>
<keyword evidence="7 11" id="KW-0408">Iron</keyword>
<evidence type="ECO:0000256" key="3">
    <source>
        <dbReference type="ARBA" id="ARBA00022692"/>
    </source>
</evidence>
<dbReference type="Proteomes" id="UP001224359">
    <property type="component" value="Unassembled WGS sequence"/>
</dbReference>
<evidence type="ECO:0000256" key="8">
    <source>
        <dbReference type="ARBA" id="ARBA00023133"/>
    </source>
</evidence>
<evidence type="ECO:0000256" key="7">
    <source>
        <dbReference type="ARBA" id="ARBA00023004"/>
    </source>
</evidence>
<feature type="transmembrane region" description="Helical" evidence="11">
    <location>
        <begin position="173"/>
        <end position="190"/>
    </location>
</feature>
<sequence length="310" mass="34574">MKRGVNKTLKYILHPKVVAVVSVITMFFVLVGGALVTKTESGLGCGRSWPLCHGTLIPANVNIEMIIEYSHRMVSGVAIIIILLLSYQAWKYYSQIKETKFLIFITILFIVIQSLLGAAAVLIEQTPLIKALHFGISLISFASVFLLAAIIFNVDEKLHTTMVKVPKTIRVHLYSLFIYTLVVVYTGALVRHKQSSLVCGGWPFCSNDNPFALSSFSVEQAIHMGHRLLAGLLFVWVIGLLIHVLRHYRQNSFLLYGWTIASLLIVFQVVLGALIIVTMLNATIALLHAVIISLFFALLCYMIMIARRSI</sequence>
<dbReference type="InterPro" id="IPR050450">
    <property type="entry name" value="COX15/CtaA_HemeA_synthase"/>
</dbReference>
<feature type="binding site" description="axial binding residue" evidence="11">
    <location>
        <position position="288"/>
    </location>
    <ligand>
        <name>heme</name>
        <dbReference type="ChEBI" id="CHEBI:30413"/>
    </ligand>
    <ligandPart>
        <name>Fe</name>
        <dbReference type="ChEBI" id="CHEBI:18248"/>
    </ligandPart>
</feature>
<evidence type="ECO:0000256" key="11">
    <source>
        <dbReference type="HAMAP-Rule" id="MF_01664"/>
    </source>
</evidence>
<evidence type="ECO:0000256" key="10">
    <source>
        <dbReference type="ARBA" id="ARBA00023157"/>
    </source>
</evidence>
<feature type="transmembrane region" description="Helical" evidence="11">
    <location>
        <begin position="12"/>
        <end position="36"/>
    </location>
</feature>
<name>A0ABT9VGL6_9BACI</name>
<dbReference type="EMBL" id="JAUSTQ010000008">
    <property type="protein sequence ID" value="MDQ0160108.1"/>
    <property type="molecule type" value="Genomic_DNA"/>
</dbReference>
<dbReference type="InterPro" id="IPR003780">
    <property type="entry name" value="COX15/CtaA_fam"/>
</dbReference>
<evidence type="ECO:0000256" key="9">
    <source>
        <dbReference type="ARBA" id="ARBA00023136"/>
    </source>
</evidence>
<protein>
    <recommendedName>
        <fullName evidence="11">Heme A synthase</fullName>
        <shortName evidence="11">HAS</shortName>
        <ecNumber evidence="11">1.17.99.9</ecNumber>
    </recommendedName>
    <alternativeName>
        <fullName evidence="11">Cytochrome aa3-controlling protein</fullName>
    </alternativeName>
</protein>
<keyword evidence="3 11" id="KW-0812">Transmembrane</keyword>
<dbReference type="EC" id="1.17.99.9" evidence="11"/>
<keyword evidence="9 11" id="KW-0472">Membrane</keyword>
<feature type="transmembrane region" description="Helical" evidence="11">
    <location>
        <begin position="102"/>
        <end position="123"/>
    </location>
</feature>
<keyword evidence="8 11" id="KW-0350">Heme biosynthesis</keyword>
<keyword evidence="4 11" id="KW-0479">Metal-binding</keyword>
<dbReference type="PANTHER" id="PTHR35457">
    <property type="entry name" value="HEME A SYNTHASE"/>
    <property type="match status" value="1"/>
</dbReference>
<evidence type="ECO:0000256" key="4">
    <source>
        <dbReference type="ARBA" id="ARBA00022723"/>
    </source>
</evidence>
<evidence type="ECO:0000256" key="6">
    <source>
        <dbReference type="ARBA" id="ARBA00023002"/>
    </source>
</evidence>
<reference evidence="12 13" key="1">
    <citation type="submission" date="2023-07" db="EMBL/GenBank/DDBJ databases">
        <title>Genomic Encyclopedia of Type Strains, Phase IV (KMG-IV): sequencing the most valuable type-strain genomes for metagenomic binning, comparative biology and taxonomic classification.</title>
        <authorList>
            <person name="Goeker M."/>
        </authorList>
    </citation>
    <scope>NUCLEOTIDE SEQUENCE [LARGE SCALE GENOMIC DNA]</scope>
    <source>
        <strain evidence="12 13">DSM 16460</strain>
    </source>
</reference>
<feature type="transmembrane region" description="Helical" evidence="11">
    <location>
        <begin position="253"/>
        <end position="280"/>
    </location>
</feature>
<comment type="cofactor">
    <cofactor evidence="11">
        <name>heme b</name>
        <dbReference type="ChEBI" id="CHEBI:60344"/>
    </cofactor>
</comment>
<keyword evidence="10" id="KW-1015">Disulfide bond</keyword>
<evidence type="ECO:0000313" key="12">
    <source>
        <dbReference type="EMBL" id="MDQ0160108.1"/>
    </source>
</evidence>
<keyword evidence="13" id="KW-1185">Reference proteome</keyword>